<protein>
    <recommendedName>
        <fullName evidence="2">Dephospho-CoA kinase</fullName>
    </recommendedName>
</protein>
<proteinExistence type="predicted"/>
<evidence type="ECO:0000313" key="1">
    <source>
        <dbReference type="EMBL" id="KKM64032.1"/>
    </source>
</evidence>
<gene>
    <name evidence="1" type="ORF">LCGC14_1505510</name>
</gene>
<dbReference type="SUPFAM" id="SSF52540">
    <property type="entry name" value="P-loop containing nucleoside triphosphate hydrolases"/>
    <property type="match status" value="1"/>
</dbReference>
<organism evidence="1">
    <name type="scientific">marine sediment metagenome</name>
    <dbReference type="NCBI Taxonomy" id="412755"/>
    <lineage>
        <taxon>unclassified sequences</taxon>
        <taxon>metagenomes</taxon>
        <taxon>ecological metagenomes</taxon>
    </lineage>
</organism>
<sequence length="165" mass="19161">TAINAICDLGYVITMGDVVRNEAKLRNLEYSGKNLGKIAKDLRKLGGSDIIAIKCVELIKYKARNIVFVDGVRSIAEGKIFRKFWKFPIIAIVVNEEVRFERLFKRNRDDDPKNLYELKERDEREIDFGLEKLIKNADYTIVNDSNKEILKKKTRATVFEILQTY</sequence>
<dbReference type="InterPro" id="IPR027417">
    <property type="entry name" value="P-loop_NTPase"/>
</dbReference>
<evidence type="ECO:0008006" key="2">
    <source>
        <dbReference type="Google" id="ProtNLM"/>
    </source>
</evidence>
<dbReference type="EMBL" id="LAZR01010982">
    <property type="protein sequence ID" value="KKM64032.1"/>
    <property type="molecule type" value="Genomic_DNA"/>
</dbReference>
<dbReference type="AlphaFoldDB" id="A0A0F9M471"/>
<name>A0A0F9M471_9ZZZZ</name>
<feature type="non-terminal residue" evidence="1">
    <location>
        <position position="1"/>
    </location>
</feature>
<comment type="caution">
    <text evidence="1">The sequence shown here is derived from an EMBL/GenBank/DDBJ whole genome shotgun (WGS) entry which is preliminary data.</text>
</comment>
<dbReference type="PANTHER" id="PTHR41930">
    <property type="entry name" value="UPF0200 PROTEIN MJ1399"/>
    <property type="match status" value="1"/>
</dbReference>
<dbReference type="Gene3D" id="3.40.50.300">
    <property type="entry name" value="P-loop containing nucleotide triphosphate hydrolases"/>
    <property type="match status" value="1"/>
</dbReference>
<reference evidence="1" key="1">
    <citation type="journal article" date="2015" name="Nature">
        <title>Complex archaea that bridge the gap between prokaryotes and eukaryotes.</title>
        <authorList>
            <person name="Spang A."/>
            <person name="Saw J.H."/>
            <person name="Jorgensen S.L."/>
            <person name="Zaremba-Niedzwiedzka K."/>
            <person name="Martijn J."/>
            <person name="Lind A.E."/>
            <person name="van Eijk R."/>
            <person name="Schleper C."/>
            <person name="Guy L."/>
            <person name="Ettema T.J."/>
        </authorList>
    </citation>
    <scope>NUCLEOTIDE SEQUENCE</scope>
</reference>
<dbReference type="PANTHER" id="PTHR41930:SF1">
    <property type="entry name" value="DEPHOSPHO-COA KINASE"/>
    <property type="match status" value="1"/>
</dbReference>
<accession>A0A0F9M471</accession>